<dbReference type="Proteomes" id="UP000183567">
    <property type="component" value="Unassembled WGS sequence"/>
</dbReference>
<protein>
    <recommendedName>
        <fullName evidence="3">FAD-binding domain-containing protein</fullName>
    </recommendedName>
</protein>
<comment type="caution">
    <text evidence="1">The sequence shown here is derived from an EMBL/GenBank/DDBJ whole genome shotgun (WGS) entry which is preliminary data.</text>
</comment>
<evidence type="ECO:0000313" key="2">
    <source>
        <dbReference type="Proteomes" id="UP000183567"/>
    </source>
</evidence>
<sequence>MHASTDVLIGADGIRSSVRKTLFETIDRGVVDPSKIRHYADASWTGDSVYRALFPVEKLLEVDPNHVVLKGPVFVSPLETSHDGQE</sequence>
<evidence type="ECO:0008006" key="3">
    <source>
        <dbReference type="Google" id="ProtNLM"/>
    </source>
</evidence>
<dbReference type="InterPro" id="IPR036188">
    <property type="entry name" value="FAD/NAD-bd_sf"/>
</dbReference>
<dbReference type="Gene3D" id="3.50.50.60">
    <property type="entry name" value="FAD/NAD(P)-binding domain"/>
    <property type="match status" value="1"/>
</dbReference>
<organism evidence="1 2">
    <name type="scientific">Rhizopogon vesiculosus</name>
    <dbReference type="NCBI Taxonomy" id="180088"/>
    <lineage>
        <taxon>Eukaryota</taxon>
        <taxon>Fungi</taxon>
        <taxon>Dikarya</taxon>
        <taxon>Basidiomycota</taxon>
        <taxon>Agaricomycotina</taxon>
        <taxon>Agaricomycetes</taxon>
        <taxon>Agaricomycetidae</taxon>
        <taxon>Boletales</taxon>
        <taxon>Suillineae</taxon>
        <taxon>Rhizopogonaceae</taxon>
        <taxon>Rhizopogon</taxon>
    </lineage>
</organism>
<evidence type="ECO:0000313" key="1">
    <source>
        <dbReference type="EMBL" id="OJA14701.1"/>
    </source>
</evidence>
<keyword evidence="2" id="KW-1185">Reference proteome</keyword>
<dbReference type="AlphaFoldDB" id="A0A1J8Q0V1"/>
<proteinExistence type="predicted"/>
<reference evidence="1 2" key="1">
    <citation type="submission" date="2016-03" db="EMBL/GenBank/DDBJ databases">
        <title>Comparative genomics of the ectomycorrhizal sister species Rhizopogon vinicolor and Rhizopogon vesiculosus (Basidiomycota: Boletales) reveals a divergence of the mating type B locus.</title>
        <authorList>
            <person name="Mujic A.B."/>
            <person name="Kuo A."/>
            <person name="Tritt A."/>
            <person name="Lipzen A."/>
            <person name="Chen C."/>
            <person name="Johnson J."/>
            <person name="Sharma A."/>
            <person name="Barry K."/>
            <person name="Grigoriev I.V."/>
            <person name="Spatafora J.W."/>
        </authorList>
    </citation>
    <scope>NUCLEOTIDE SEQUENCE [LARGE SCALE GENOMIC DNA]</scope>
    <source>
        <strain evidence="1 2">AM-OR11-056</strain>
    </source>
</reference>
<gene>
    <name evidence="1" type="ORF">AZE42_12750</name>
</gene>
<name>A0A1J8Q0V1_9AGAM</name>
<dbReference type="EMBL" id="LVVM01003524">
    <property type="protein sequence ID" value="OJA14701.1"/>
    <property type="molecule type" value="Genomic_DNA"/>
</dbReference>
<dbReference type="STRING" id="180088.A0A1J8Q0V1"/>
<accession>A0A1J8Q0V1</accession>
<dbReference type="OrthoDB" id="417877at2759"/>